<sequence>MLTLVLSPLMVVFALSILRQGIQGAEDVVFGLVAPACLGYAYYLAARWRARYGSQQEWFEYYHGGGEDRQRRDRMLADRISTEWPRLRALLVDAKDLPADVRADLVDGPAQDVRRAAEATLALADLSDQGEEAAARYQRSRTDLEETIEEFSGLLDAARAYAAARAAGDLAASRDRHGDGRDDALREVTDARMGAEALLHTERLSVAEGMGPNEIDDVASQQVAATG</sequence>
<protein>
    <submittedName>
        <fullName evidence="1">Uncharacterized protein</fullName>
    </submittedName>
</protein>
<name>A0A346XZG1_9ACTN</name>
<accession>A0A346XZG1</accession>
<dbReference type="KEGG" id="euz:DVS28_a2929"/>
<organism evidence="1 2">
    <name type="scientific">Euzebya pacifica</name>
    <dbReference type="NCBI Taxonomy" id="1608957"/>
    <lineage>
        <taxon>Bacteria</taxon>
        <taxon>Bacillati</taxon>
        <taxon>Actinomycetota</taxon>
        <taxon>Nitriliruptoria</taxon>
        <taxon>Euzebyales</taxon>
    </lineage>
</organism>
<dbReference type="RefSeq" id="WP_114592071.1">
    <property type="nucleotide sequence ID" value="NZ_CP031165.1"/>
</dbReference>
<gene>
    <name evidence="1" type="ORF">DVS28_a2929</name>
</gene>
<dbReference type="Proteomes" id="UP000264006">
    <property type="component" value="Chromosome"/>
</dbReference>
<keyword evidence="2" id="KW-1185">Reference proteome</keyword>
<reference evidence="1 2" key="1">
    <citation type="submission" date="2018-09" db="EMBL/GenBank/DDBJ databases">
        <title>Complete genome sequence of Euzebya sp. DY32-46 isolated from seawater of Pacific Ocean.</title>
        <authorList>
            <person name="Xu L."/>
            <person name="Wu Y.-H."/>
            <person name="Xu X.-W."/>
        </authorList>
    </citation>
    <scope>NUCLEOTIDE SEQUENCE [LARGE SCALE GENOMIC DNA]</scope>
    <source>
        <strain evidence="1 2">DY32-46</strain>
    </source>
</reference>
<proteinExistence type="predicted"/>
<dbReference type="AlphaFoldDB" id="A0A346XZG1"/>
<evidence type="ECO:0000313" key="2">
    <source>
        <dbReference type="Proteomes" id="UP000264006"/>
    </source>
</evidence>
<evidence type="ECO:0000313" key="1">
    <source>
        <dbReference type="EMBL" id="AXV07608.1"/>
    </source>
</evidence>
<dbReference type="EMBL" id="CP031165">
    <property type="protein sequence ID" value="AXV07608.1"/>
    <property type="molecule type" value="Genomic_DNA"/>
</dbReference>